<feature type="region of interest" description="Disordered" evidence="1">
    <location>
        <begin position="55"/>
        <end position="82"/>
    </location>
</feature>
<reference evidence="3 4" key="1">
    <citation type="submission" date="2019-02" db="EMBL/GenBank/DDBJ databases">
        <title>Genomic Encyclopedia of Type Strains, Phase IV (KMG-IV): sequencing the most valuable type-strain genomes for metagenomic binning, comparative biology and taxonomic classification.</title>
        <authorList>
            <person name="Goeker M."/>
        </authorList>
    </citation>
    <scope>NUCLEOTIDE SEQUENCE [LARGE SCALE GENOMIC DNA]</scope>
    <source>
        <strain evidence="3 4">DSM 45622</strain>
    </source>
</reference>
<name>A0A4Q7NPQ4_9ACTN</name>
<dbReference type="EMBL" id="SGXD01000003">
    <property type="protein sequence ID" value="RZS87072.1"/>
    <property type="molecule type" value="Genomic_DNA"/>
</dbReference>
<comment type="caution">
    <text evidence="3">The sequence shown here is derived from an EMBL/GenBank/DDBJ whole genome shotgun (WGS) entry which is preliminary data.</text>
</comment>
<gene>
    <name evidence="3" type="ORF">EV189_2494</name>
</gene>
<evidence type="ECO:0000256" key="2">
    <source>
        <dbReference type="SAM" id="SignalP"/>
    </source>
</evidence>
<sequence>MPACTSARTGSSARAPRVLAALLTAVLALLAGALSLAAAGPASAATCLTCGDGGDPAPRPTTTRPTSPVPTPSPTASAAPALQPILTRGPQTDWIDGDSDQVMTTSVTWVRSTGTFTATTRITNHAYASGFTGGVVVLAVDAAGRTVGSTQPQQWGVDCNAFYCSGPTDRTLAWSGQLTGVPATAASLTIVQWHWGKNRFLGDFAAITDRLRTAVVGGEMTAQVVALFH</sequence>
<protein>
    <submittedName>
        <fullName evidence="3">Uncharacterized protein</fullName>
    </submittedName>
</protein>
<evidence type="ECO:0000313" key="4">
    <source>
        <dbReference type="Proteomes" id="UP000293638"/>
    </source>
</evidence>
<feature type="chain" id="PRO_5020552712" evidence="2">
    <location>
        <begin position="45"/>
        <end position="229"/>
    </location>
</feature>
<proteinExistence type="predicted"/>
<dbReference type="RefSeq" id="WP_130493255.1">
    <property type="nucleotide sequence ID" value="NZ_SGXD01000003.1"/>
</dbReference>
<evidence type="ECO:0000313" key="3">
    <source>
        <dbReference type="EMBL" id="RZS87072.1"/>
    </source>
</evidence>
<evidence type="ECO:0000256" key="1">
    <source>
        <dbReference type="SAM" id="MobiDB-lite"/>
    </source>
</evidence>
<dbReference type="AlphaFoldDB" id="A0A4Q7NPQ4"/>
<keyword evidence="2" id="KW-0732">Signal</keyword>
<accession>A0A4Q7NPQ4</accession>
<feature type="signal peptide" evidence="2">
    <location>
        <begin position="1"/>
        <end position="44"/>
    </location>
</feature>
<organism evidence="3 4">
    <name type="scientific">Motilibacter rhizosphaerae</name>
    <dbReference type="NCBI Taxonomy" id="598652"/>
    <lineage>
        <taxon>Bacteria</taxon>
        <taxon>Bacillati</taxon>
        <taxon>Actinomycetota</taxon>
        <taxon>Actinomycetes</taxon>
        <taxon>Motilibacterales</taxon>
        <taxon>Motilibacteraceae</taxon>
        <taxon>Motilibacter</taxon>
    </lineage>
</organism>
<dbReference type="Proteomes" id="UP000293638">
    <property type="component" value="Unassembled WGS sequence"/>
</dbReference>
<keyword evidence="4" id="KW-1185">Reference proteome</keyword>